<evidence type="ECO:0000256" key="1">
    <source>
        <dbReference type="SAM" id="MobiDB-lite"/>
    </source>
</evidence>
<accession>A0A7S9KRW6</accession>
<evidence type="ECO:0000313" key="2">
    <source>
        <dbReference type="EMBL" id="QPG99713.1"/>
    </source>
</evidence>
<gene>
    <name evidence="2" type="ORF">C2857_002385</name>
</gene>
<protein>
    <submittedName>
        <fullName evidence="2">Uncharacterized protein</fullName>
    </submittedName>
</protein>
<dbReference type="OrthoDB" id="5415072at2759"/>
<proteinExistence type="predicted"/>
<organism evidence="2 3">
    <name type="scientific">Epichloe festucae (strain Fl1)</name>
    <dbReference type="NCBI Taxonomy" id="877507"/>
    <lineage>
        <taxon>Eukaryota</taxon>
        <taxon>Fungi</taxon>
        <taxon>Dikarya</taxon>
        <taxon>Ascomycota</taxon>
        <taxon>Pezizomycotina</taxon>
        <taxon>Sordariomycetes</taxon>
        <taxon>Hypocreomycetidae</taxon>
        <taxon>Hypocreales</taxon>
        <taxon>Clavicipitaceae</taxon>
        <taxon>Epichloe</taxon>
    </lineage>
</organism>
<feature type="compositionally biased region" description="Low complexity" evidence="1">
    <location>
        <begin position="60"/>
        <end position="69"/>
    </location>
</feature>
<name>A0A7S9KRW6_EPIFF</name>
<feature type="compositionally biased region" description="Basic and acidic residues" evidence="1">
    <location>
        <begin position="1"/>
        <end position="10"/>
    </location>
</feature>
<dbReference type="EMBL" id="CP031387">
    <property type="protein sequence ID" value="QPG99713.1"/>
    <property type="molecule type" value="Genomic_DNA"/>
</dbReference>
<dbReference type="Proteomes" id="UP000594364">
    <property type="component" value="Chromosome 3"/>
</dbReference>
<evidence type="ECO:0000313" key="3">
    <source>
        <dbReference type="Proteomes" id="UP000594364"/>
    </source>
</evidence>
<feature type="compositionally biased region" description="Basic and acidic residues" evidence="1">
    <location>
        <begin position="88"/>
        <end position="116"/>
    </location>
</feature>
<dbReference type="AlphaFoldDB" id="A0A7S9KRW6"/>
<feature type="region of interest" description="Disordered" evidence="1">
    <location>
        <begin position="1"/>
        <end position="116"/>
    </location>
</feature>
<keyword evidence="3" id="KW-1185">Reference proteome</keyword>
<reference evidence="2 3" key="1">
    <citation type="journal article" date="2018" name="PLoS Genet.">
        <title>Repeat elements organise 3D genome structure and mediate transcription in the filamentous fungus Epichloe festucae.</title>
        <authorList>
            <person name="Winter D.J."/>
            <person name="Ganley A.R.D."/>
            <person name="Young C.A."/>
            <person name="Liachko I."/>
            <person name="Schardl C.L."/>
            <person name="Dupont P.Y."/>
            <person name="Berry D."/>
            <person name="Ram A."/>
            <person name="Scott B."/>
            <person name="Cox M.P."/>
        </authorList>
    </citation>
    <scope>NUCLEOTIDE SEQUENCE [LARGE SCALE GENOMIC DNA]</scope>
    <source>
        <strain evidence="2 3">Fl1</strain>
    </source>
</reference>
<feature type="compositionally biased region" description="Polar residues" evidence="1">
    <location>
        <begin position="70"/>
        <end position="85"/>
    </location>
</feature>
<sequence length="116" mass="12198">MGNICGKEESETQTPSRVLGSAPPSQRKASVPSPRKVGGPPRTLGGAPAEASADARSKAAEAAQARAKASNQPGGKLQTQLSAQKRQSRNDTLKALSAEEQRAREIAQNEDSRTYD</sequence>